<keyword evidence="1" id="KW-0812">Transmembrane</keyword>
<evidence type="ECO:0000313" key="2">
    <source>
        <dbReference type="EMBL" id="MBU3839167.1"/>
    </source>
</evidence>
<organism evidence="2 3">
    <name type="scientific">Candidatus Phocaeicola faecigallinarum</name>
    <dbReference type="NCBI Taxonomy" id="2838732"/>
    <lineage>
        <taxon>Bacteria</taxon>
        <taxon>Pseudomonadati</taxon>
        <taxon>Bacteroidota</taxon>
        <taxon>Bacteroidia</taxon>
        <taxon>Bacteroidales</taxon>
        <taxon>Bacteroidaceae</taxon>
        <taxon>Phocaeicola</taxon>
    </lineage>
</organism>
<dbReference type="EMBL" id="JAHLFW010000108">
    <property type="protein sequence ID" value="MBU3839167.1"/>
    <property type="molecule type" value="Genomic_DNA"/>
</dbReference>
<dbReference type="AlphaFoldDB" id="A0A948TDV1"/>
<dbReference type="Proteomes" id="UP000783796">
    <property type="component" value="Unassembled WGS sequence"/>
</dbReference>
<feature type="transmembrane region" description="Helical" evidence="1">
    <location>
        <begin position="12"/>
        <end position="30"/>
    </location>
</feature>
<comment type="caution">
    <text evidence="2">The sequence shown here is derived from an EMBL/GenBank/DDBJ whole genome shotgun (WGS) entry which is preliminary data.</text>
</comment>
<evidence type="ECO:0000313" key="3">
    <source>
        <dbReference type="Proteomes" id="UP000783796"/>
    </source>
</evidence>
<reference evidence="2" key="2">
    <citation type="submission" date="2021-04" db="EMBL/GenBank/DDBJ databases">
        <authorList>
            <person name="Gilroy R."/>
        </authorList>
    </citation>
    <scope>NUCLEOTIDE SEQUENCE</scope>
    <source>
        <strain evidence="2">G4-2901</strain>
    </source>
</reference>
<gene>
    <name evidence="2" type="ORF">H9777_12830</name>
</gene>
<keyword evidence="1" id="KW-0472">Membrane</keyword>
<proteinExistence type="predicted"/>
<protein>
    <submittedName>
        <fullName evidence="2">Uncharacterized protein</fullName>
    </submittedName>
</protein>
<sequence>MLKEKRHIRIMRFFLPILFILYFGGITLFTHTHVVNGVIIVHSHPYNCEHTHTAQQAETIFFLSSFYTYGDIPQPLTPVLWLTLLAVLITPAVCNKPHSATYGVVSLRAPPALD</sequence>
<reference evidence="2" key="1">
    <citation type="journal article" date="2021" name="PeerJ">
        <title>Extensive microbial diversity within the chicken gut microbiome revealed by metagenomics and culture.</title>
        <authorList>
            <person name="Gilroy R."/>
            <person name="Ravi A."/>
            <person name="Getino M."/>
            <person name="Pursley I."/>
            <person name="Horton D.L."/>
            <person name="Alikhan N.F."/>
            <person name="Baker D."/>
            <person name="Gharbi K."/>
            <person name="Hall N."/>
            <person name="Watson M."/>
            <person name="Adriaenssens E.M."/>
            <person name="Foster-Nyarko E."/>
            <person name="Jarju S."/>
            <person name="Secka A."/>
            <person name="Antonio M."/>
            <person name="Oren A."/>
            <person name="Chaudhuri R.R."/>
            <person name="La Ragione R."/>
            <person name="Hildebrand F."/>
            <person name="Pallen M.J."/>
        </authorList>
    </citation>
    <scope>NUCLEOTIDE SEQUENCE</scope>
    <source>
        <strain evidence="2">G4-2901</strain>
    </source>
</reference>
<keyword evidence="1" id="KW-1133">Transmembrane helix</keyword>
<accession>A0A948TDV1</accession>
<name>A0A948TDV1_9BACT</name>
<evidence type="ECO:0000256" key="1">
    <source>
        <dbReference type="SAM" id="Phobius"/>
    </source>
</evidence>